<dbReference type="GO" id="GO:0005634">
    <property type="term" value="C:nucleus"/>
    <property type="evidence" value="ECO:0007669"/>
    <property type="project" value="UniProtKB-SubCell"/>
</dbReference>
<dbReference type="EMBL" id="OZ075124">
    <property type="protein sequence ID" value="CAL4923504.1"/>
    <property type="molecule type" value="Genomic_DNA"/>
</dbReference>
<name>A0ABC8XD57_9POAL</name>
<dbReference type="InterPro" id="IPR032308">
    <property type="entry name" value="TDBD"/>
</dbReference>
<dbReference type="Proteomes" id="UP001497457">
    <property type="component" value="Chromosome 14rd"/>
</dbReference>
<evidence type="ECO:0000259" key="3">
    <source>
        <dbReference type="Pfam" id="PF16135"/>
    </source>
</evidence>
<feature type="domain" description="Tify" evidence="3">
    <location>
        <begin position="115"/>
        <end position="161"/>
    </location>
</feature>
<dbReference type="PANTHER" id="PTHR47025">
    <property type="entry name" value="AUTOIMMUNE REGULATOR"/>
    <property type="match status" value="1"/>
</dbReference>
<keyword evidence="5" id="KW-1185">Reference proteome</keyword>
<gene>
    <name evidence="4" type="ORF">URODEC1_LOCUS22347</name>
</gene>
<accession>A0ABC8XD57</accession>
<comment type="subcellular location">
    <subcellularLocation>
        <location evidence="1">Nucleus</location>
    </subcellularLocation>
</comment>
<evidence type="ECO:0000256" key="1">
    <source>
        <dbReference type="ARBA" id="ARBA00004123"/>
    </source>
</evidence>
<sequence length="194" mass="21643">MRLQASPRRLPRCCRRWNSNPCPQLLVRLVQRPFPCKVTVLNSDNDGPLENGALQLAKGENAAPAAPGLPIMAAAPTTQHRISNVRELLATGLLEGERVMYRQKTRTSYKIMLEGRIKGVLYSCLCHDEAMSAAQFELHAKCKSNNPNDHIFCFGKSLYTIVSHLRTKAVEEQSSVLLKLKEESEGTKDPSNDK</sequence>
<evidence type="ECO:0000313" key="4">
    <source>
        <dbReference type="EMBL" id="CAL4923504.1"/>
    </source>
</evidence>
<keyword evidence="2" id="KW-0539">Nucleus</keyword>
<proteinExistence type="predicted"/>
<dbReference type="Pfam" id="PF16135">
    <property type="entry name" value="TDBD"/>
    <property type="match status" value="1"/>
</dbReference>
<dbReference type="PANTHER" id="PTHR47025:SF7">
    <property type="entry name" value="ACYL-COA N-ACYLTRANSFERASE WITH RING_FYVE_PHD-TYPE ZINC FINGER DOMAIN-CONTAINING PROTEIN"/>
    <property type="match status" value="1"/>
</dbReference>
<protein>
    <recommendedName>
        <fullName evidence="3">Tify domain-containing protein</fullName>
    </recommendedName>
</protein>
<reference evidence="4" key="1">
    <citation type="submission" date="2024-10" db="EMBL/GenBank/DDBJ databases">
        <authorList>
            <person name="Ryan C."/>
        </authorList>
    </citation>
    <scope>NUCLEOTIDE SEQUENCE [LARGE SCALE GENOMIC DNA]</scope>
</reference>
<organism evidence="4 5">
    <name type="scientific">Urochloa decumbens</name>
    <dbReference type="NCBI Taxonomy" id="240449"/>
    <lineage>
        <taxon>Eukaryota</taxon>
        <taxon>Viridiplantae</taxon>
        <taxon>Streptophyta</taxon>
        <taxon>Embryophyta</taxon>
        <taxon>Tracheophyta</taxon>
        <taxon>Spermatophyta</taxon>
        <taxon>Magnoliopsida</taxon>
        <taxon>Liliopsida</taxon>
        <taxon>Poales</taxon>
        <taxon>Poaceae</taxon>
        <taxon>PACMAD clade</taxon>
        <taxon>Panicoideae</taxon>
        <taxon>Panicodae</taxon>
        <taxon>Paniceae</taxon>
        <taxon>Melinidinae</taxon>
        <taxon>Urochloa</taxon>
    </lineage>
</organism>
<evidence type="ECO:0000313" key="5">
    <source>
        <dbReference type="Proteomes" id="UP001497457"/>
    </source>
</evidence>
<evidence type="ECO:0000256" key="2">
    <source>
        <dbReference type="ARBA" id="ARBA00023242"/>
    </source>
</evidence>
<dbReference type="AlphaFoldDB" id="A0ABC8XD57"/>